<dbReference type="GO" id="GO:0005634">
    <property type="term" value="C:nucleus"/>
    <property type="evidence" value="ECO:0007669"/>
    <property type="project" value="TreeGrafter"/>
</dbReference>
<feature type="compositionally biased region" description="Basic and acidic residues" evidence="3">
    <location>
        <begin position="175"/>
        <end position="208"/>
    </location>
</feature>
<sequence>ASSVTHKTADAVPTLWSRNLMWRQSSQNMANLGFSVRKGFPFIECVERHVRAAVAGVDGRTTDGFRFYPGYRTRSEPRKSRCEITCSRDAAPLLTWTFPSPPVPPAVVPSERQRASRNTSRRGTSRFDSKSIQWESSSKSGKWKADDCQTLKMELTQMKQKVDCLLESLEKTEKEWSRQGVEMKDAADETHVKVQSEDDSAEEGRPLGDDGDDD</sequence>
<organism evidence="4 5">
    <name type="scientific">Muntiacus muntjak</name>
    <name type="common">Barking deer</name>
    <name type="synonym">Indian muntjac</name>
    <dbReference type="NCBI Taxonomy" id="9888"/>
    <lineage>
        <taxon>Eukaryota</taxon>
        <taxon>Metazoa</taxon>
        <taxon>Chordata</taxon>
        <taxon>Craniata</taxon>
        <taxon>Vertebrata</taxon>
        <taxon>Euteleostomi</taxon>
        <taxon>Mammalia</taxon>
        <taxon>Eutheria</taxon>
        <taxon>Laurasiatheria</taxon>
        <taxon>Artiodactyla</taxon>
        <taxon>Ruminantia</taxon>
        <taxon>Pecora</taxon>
        <taxon>Cervidae</taxon>
        <taxon>Muntiacinae</taxon>
        <taxon>Muntiacus</taxon>
    </lineage>
</organism>
<dbReference type="Proteomes" id="UP000326458">
    <property type="component" value="Unassembled WGS sequence"/>
</dbReference>
<feature type="coiled-coil region" evidence="2">
    <location>
        <begin position="148"/>
        <end position="175"/>
    </location>
</feature>
<feature type="region of interest" description="Disordered" evidence="3">
    <location>
        <begin position="175"/>
        <end position="214"/>
    </location>
</feature>
<name>A0A5N3WSL7_MUNMU</name>
<keyword evidence="2" id="KW-0175">Coiled coil</keyword>
<feature type="region of interest" description="Disordered" evidence="3">
    <location>
        <begin position="100"/>
        <end position="133"/>
    </location>
</feature>
<evidence type="ECO:0000256" key="1">
    <source>
        <dbReference type="ARBA" id="ARBA00022884"/>
    </source>
</evidence>
<evidence type="ECO:0000256" key="2">
    <source>
        <dbReference type="SAM" id="Coils"/>
    </source>
</evidence>
<dbReference type="GO" id="GO:0003723">
    <property type="term" value="F:RNA binding"/>
    <property type="evidence" value="ECO:0007669"/>
    <property type="project" value="UniProtKB-KW"/>
</dbReference>
<proteinExistence type="predicted"/>
<comment type="caution">
    <text evidence="4">The sequence shown here is derived from an EMBL/GenBank/DDBJ whole genome shotgun (WGS) entry which is preliminary data.</text>
</comment>
<evidence type="ECO:0000313" key="4">
    <source>
        <dbReference type="EMBL" id="KAB0364822.1"/>
    </source>
</evidence>
<dbReference type="InterPro" id="IPR051186">
    <property type="entry name" value="RRM_HNRPC/RALY_subfam"/>
</dbReference>
<accession>A0A5N3WSL7</accession>
<evidence type="ECO:0000256" key="3">
    <source>
        <dbReference type="SAM" id="MobiDB-lite"/>
    </source>
</evidence>
<gene>
    <name evidence="4" type="ORF">FD754_008978</name>
</gene>
<keyword evidence="1" id="KW-0694">RNA-binding</keyword>
<protein>
    <submittedName>
        <fullName evidence="4">Uncharacterized protein</fullName>
    </submittedName>
</protein>
<evidence type="ECO:0000313" key="5">
    <source>
        <dbReference type="Proteomes" id="UP000326458"/>
    </source>
</evidence>
<feature type="non-terminal residue" evidence="4">
    <location>
        <position position="1"/>
    </location>
</feature>
<reference evidence="4 5" key="1">
    <citation type="submission" date="2019-06" db="EMBL/GenBank/DDBJ databases">
        <title>Discovery of a novel chromosome fission-fusion reversal in muntjac.</title>
        <authorList>
            <person name="Mudd A.B."/>
            <person name="Bredeson J.V."/>
            <person name="Baum R."/>
            <person name="Hockemeyer D."/>
            <person name="Rokhsar D.S."/>
        </authorList>
    </citation>
    <scope>NUCLEOTIDE SEQUENCE [LARGE SCALE GENOMIC DNA]</scope>
    <source>
        <strain evidence="4">UTSW_UCB_Mm</strain>
        <tissue evidence="4">Fibroblast cell line</tissue>
    </source>
</reference>
<dbReference type="PANTHER" id="PTHR13968:SF3">
    <property type="entry name" value="HETEROGENEOUS NUCLEAR RIBONUCLEOPROTEINS C1_C2"/>
    <property type="match status" value="1"/>
</dbReference>
<dbReference type="PANTHER" id="PTHR13968">
    <property type="entry name" value="HETEROGENEOUS NUCLEAR RIBONUCLEOPROTEIN"/>
    <property type="match status" value="1"/>
</dbReference>
<keyword evidence="5" id="KW-1185">Reference proteome</keyword>
<dbReference type="EMBL" id="VCEA01000001">
    <property type="protein sequence ID" value="KAB0364822.1"/>
    <property type="molecule type" value="Genomic_DNA"/>
</dbReference>
<dbReference type="AlphaFoldDB" id="A0A5N3WSL7"/>